<feature type="chain" id="PRO_5029794410" evidence="1">
    <location>
        <begin position="20"/>
        <end position="186"/>
    </location>
</feature>
<dbReference type="GO" id="GO:0008061">
    <property type="term" value="F:chitin binding"/>
    <property type="evidence" value="ECO:0007669"/>
    <property type="project" value="InterPro"/>
</dbReference>
<dbReference type="OrthoDB" id="6028050at2759"/>
<dbReference type="Proteomes" id="UP000594262">
    <property type="component" value="Unplaced"/>
</dbReference>
<keyword evidence="3" id="KW-1185">Reference proteome</keyword>
<organism evidence="2 3">
    <name type="scientific">Clytia hemisphaerica</name>
    <dbReference type="NCBI Taxonomy" id="252671"/>
    <lineage>
        <taxon>Eukaryota</taxon>
        <taxon>Metazoa</taxon>
        <taxon>Cnidaria</taxon>
        <taxon>Hydrozoa</taxon>
        <taxon>Hydroidolina</taxon>
        <taxon>Leptothecata</taxon>
        <taxon>Obeliida</taxon>
        <taxon>Clytiidae</taxon>
        <taxon>Clytia</taxon>
    </lineage>
</organism>
<dbReference type="SUPFAM" id="SSF57625">
    <property type="entry name" value="Invertebrate chitin-binding proteins"/>
    <property type="match status" value="1"/>
</dbReference>
<keyword evidence="1" id="KW-0732">Signal</keyword>
<evidence type="ECO:0000313" key="2">
    <source>
        <dbReference type="EnsemblMetazoa" id="CLYHEMP016632.1"/>
    </source>
</evidence>
<accession>A0A7M6DMR1</accession>
<dbReference type="GeneID" id="136806024"/>
<reference evidence="2" key="1">
    <citation type="submission" date="2021-01" db="UniProtKB">
        <authorList>
            <consortium name="EnsemblMetazoa"/>
        </authorList>
    </citation>
    <scope>IDENTIFICATION</scope>
</reference>
<protein>
    <submittedName>
        <fullName evidence="2">Uncharacterized protein</fullName>
    </submittedName>
</protein>
<evidence type="ECO:0000313" key="3">
    <source>
        <dbReference type="Proteomes" id="UP000594262"/>
    </source>
</evidence>
<sequence>MMNSIVVLISYALLNSVSAFFPVKITGPTPPPVPCSNSQCHGKPDGNFEYINPKTYKKNQHYFLQCSDGVASCQACWPSSLVFKEDCNQCLYSQHDECVTSKPFKPATTFACPDICPQQGPKFSGNINDPNQPRQYVACWKGVTVGCISCPPKLVFNRRWNACLHSGGFKQVPPGRTDLDYPPYGK</sequence>
<dbReference type="EnsemblMetazoa" id="CLYHEMT016632.1">
    <property type="protein sequence ID" value="CLYHEMP016632.1"/>
    <property type="gene ID" value="CLYHEMG016632"/>
</dbReference>
<feature type="signal peptide" evidence="1">
    <location>
        <begin position="1"/>
        <end position="19"/>
    </location>
</feature>
<dbReference type="RefSeq" id="XP_066918702.1">
    <property type="nucleotide sequence ID" value="XM_067062601.1"/>
</dbReference>
<proteinExistence type="predicted"/>
<evidence type="ECO:0000256" key="1">
    <source>
        <dbReference type="SAM" id="SignalP"/>
    </source>
</evidence>
<name>A0A7M6DMR1_9CNID</name>
<dbReference type="AlphaFoldDB" id="A0A7M6DMR1"/>
<dbReference type="InterPro" id="IPR036508">
    <property type="entry name" value="Chitin-bd_dom_sf"/>
</dbReference>